<gene>
    <name evidence="3" type="ORF">AK812_SmicGene29217</name>
</gene>
<feature type="domain" description="EH" evidence="2">
    <location>
        <begin position="194"/>
        <end position="287"/>
    </location>
</feature>
<keyword evidence="1" id="KW-0175">Coiled coil</keyword>
<dbReference type="PANTHER" id="PTHR11216">
    <property type="entry name" value="EH DOMAIN"/>
    <property type="match status" value="1"/>
</dbReference>
<evidence type="ECO:0000259" key="2">
    <source>
        <dbReference type="SMART" id="SM00027"/>
    </source>
</evidence>
<dbReference type="OrthoDB" id="524326at2759"/>
<dbReference type="GO" id="GO:0006897">
    <property type="term" value="P:endocytosis"/>
    <property type="evidence" value="ECO:0007669"/>
    <property type="project" value="TreeGrafter"/>
</dbReference>
<dbReference type="Gene3D" id="1.10.238.10">
    <property type="entry name" value="EF-hand"/>
    <property type="match status" value="1"/>
</dbReference>
<dbReference type="GO" id="GO:0016197">
    <property type="term" value="P:endosomal transport"/>
    <property type="evidence" value="ECO:0007669"/>
    <property type="project" value="TreeGrafter"/>
</dbReference>
<feature type="coiled-coil region" evidence="1">
    <location>
        <begin position="143"/>
        <end position="173"/>
    </location>
</feature>
<protein>
    <recommendedName>
        <fullName evidence="2">EH domain-containing protein</fullName>
    </recommendedName>
</protein>
<dbReference type="InterPro" id="IPR000261">
    <property type="entry name" value="EH_dom"/>
</dbReference>
<dbReference type="SUPFAM" id="SSF47473">
    <property type="entry name" value="EF-hand"/>
    <property type="match status" value="1"/>
</dbReference>
<dbReference type="GO" id="GO:0005737">
    <property type="term" value="C:cytoplasm"/>
    <property type="evidence" value="ECO:0007669"/>
    <property type="project" value="TreeGrafter"/>
</dbReference>
<reference evidence="3 4" key="1">
    <citation type="submission" date="2016-02" db="EMBL/GenBank/DDBJ databases">
        <title>Genome analysis of coral dinoflagellate symbionts highlights evolutionary adaptations to a symbiotic lifestyle.</title>
        <authorList>
            <person name="Aranda M."/>
            <person name="Li Y."/>
            <person name="Liew Y.J."/>
            <person name="Baumgarten S."/>
            <person name="Simakov O."/>
            <person name="Wilson M."/>
            <person name="Piel J."/>
            <person name="Ashoor H."/>
            <person name="Bougouffa S."/>
            <person name="Bajic V.B."/>
            <person name="Ryu T."/>
            <person name="Ravasi T."/>
            <person name="Bayer T."/>
            <person name="Micklem G."/>
            <person name="Kim H."/>
            <person name="Bhak J."/>
            <person name="Lajeunesse T.C."/>
            <person name="Voolstra C.R."/>
        </authorList>
    </citation>
    <scope>NUCLEOTIDE SEQUENCE [LARGE SCALE GENOMIC DNA]</scope>
    <source>
        <strain evidence="3 4">CCMP2467</strain>
    </source>
</reference>
<dbReference type="EMBL" id="LSRX01000766">
    <property type="protein sequence ID" value="OLP89322.1"/>
    <property type="molecule type" value="Genomic_DNA"/>
</dbReference>
<comment type="caution">
    <text evidence="3">The sequence shown here is derived from an EMBL/GenBank/DDBJ whole genome shotgun (WGS) entry which is preliminary data.</text>
</comment>
<evidence type="ECO:0000313" key="4">
    <source>
        <dbReference type="Proteomes" id="UP000186817"/>
    </source>
</evidence>
<dbReference type="GO" id="GO:0005886">
    <property type="term" value="C:plasma membrane"/>
    <property type="evidence" value="ECO:0007669"/>
    <property type="project" value="TreeGrafter"/>
</dbReference>
<dbReference type="PANTHER" id="PTHR11216:SF31">
    <property type="entry name" value="AT21416P"/>
    <property type="match status" value="1"/>
</dbReference>
<keyword evidence="4" id="KW-1185">Reference proteome</keyword>
<dbReference type="Proteomes" id="UP000186817">
    <property type="component" value="Unassembled WGS sequence"/>
</dbReference>
<dbReference type="AlphaFoldDB" id="A0A1Q9D2C5"/>
<accession>A0A1Q9D2C5</accession>
<evidence type="ECO:0000256" key="1">
    <source>
        <dbReference type="SAM" id="Coils"/>
    </source>
</evidence>
<dbReference type="Pfam" id="PF12763">
    <property type="entry name" value="EH"/>
    <property type="match status" value="1"/>
</dbReference>
<organism evidence="3 4">
    <name type="scientific">Symbiodinium microadriaticum</name>
    <name type="common">Dinoflagellate</name>
    <name type="synonym">Zooxanthella microadriatica</name>
    <dbReference type="NCBI Taxonomy" id="2951"/>
    <lineage>
        <taxon>Eukaryota</taxon>
        <taxon>Sar</taxon>
        <taxon>Alveolata</taxon>
        <taxon>Dinophyceae</taxon>
        <taxon>Suessiales</taxon>
        <taxon>Symbiodiniaceae</taxon>
        <taxon>Symbiodinium</taxon>
    </lineage>
</organism>
<sequence>MESQARPLDGVIQKPAASLNIWAIGQGFEGTASDWTEYVVWLVGFFALIWFIWQRNVMALPDIPASELGGKAAQDCQVQPGGMPWAGQGNFNAFPQAMMGIQQPAAAATSGGVPDGGCGMSFQAAMPGVQGMPGLATGMPSELQQQMVMMQQLQHQQQLLQQQLQQQQQQQQQQQAPAPMPGADKDQQAFTLVVDSLSSAEKGYYTTLWGIACPNGETLAGKAAFDFLSKSQLPREILKRIWDISDRQKRGLGWEEFVVTMKLISAAQKKQLVSLDRVLQTTGSTSRDHLLFMQHATNFKAICLAHVPKRHLYTLRDEEVPIPTSCSQARMAGPIAACKVCSRETQVTGFSVRSCRSCVRVEDEGEMAPLTAEEQPEA</sequence>
<dbReference type="InterPro" id="IPR011992">
    <property type="entry name" value="EF-hand-dom_pair"/>
</dbReference>
<name>A0A1Q9D2C5_SYMMI</name>
<evidence type="ECO:0000313" key="3">
    <source>
        <dbReference type="EMBL" id="OLP89322.1"/>
    </source>
</evidence>
<dbReference type="SMART" id="SM00027">
    <property type="entry name" value="EH"/>
    <property type="match status" value="1"/>
</dbReference>
<proteinExistence type="predicted"/>